<keyword evidence="3 5" id="KW-0863">Zinc-finger</keyword>
<dbReference type="SMART" id="SM00355">
    <property type="entry name" value="ZnF_C2H2"/>
    <property type="match status" value="4"/>
</dbReference>
<dbReference type="STRING" id="1149755.A0A2J6RH22"/>
<dbReference type="GO" id="GO:0005634">
    <property type="term" value="C:nucleus"/>
    <property type="evidence" value="ECO:0007669"/>
    <property type="project" value="TreeGrafter"/>
</dbReference>
<dbReference type="AlphaFoldDB" id="A0A2J6RH22"/>
<dbReference type="OrthoDB" id="2687452at2759"/>
<keyword evidence="9" id="KW-1185">Reference proteome</keyword>
<accession>A0A2J6RH22</accession>
<dbReference type="Proteomes" id="UP000235786">
    <property type="component" value="Unassembled WGS sequence"/>
</dbReference>
<evidence type="ECO:0000256" key="6">
    <source>
        <dbReference type="SAM" id="MobiDB-lite"/>
    </source>
</evidence>
<feature type="region of interest" description="Disordered" evidence="6">
    <location>
        <begin position="142"/>
        <end position="174"/>
    </location>
</feature>
<dbReference type="EMBL" id="KZ613949">
    <property type="protein sequence ID" value="PMD37800.1"/>
    <property type="molecule type" value="Genomic_DNA"/>
</dbReference>
<dbReference type="PROSITE" id="PS00028">
    <property type="entry name" value="ZINC_FINGER_C2H2_1"/>
    <property type="match status" value="1"/>
</dbReference>
<sequence length="381" mass="42703">MMLRGRTTLPSSNNSQYQAIMNISSNHGSRDVRHLYPCLCQGEFCLMHGWSRDSPWAPDQEAPTELLCFDEATNVGGVANSFDSALDFLQSVPTNDTYSGYGLAPENLSFTGFEGRHQNSEPENYDFWGGEEFQLNVEVEAPDTQSHQLHGTNLDYPADGSSHNTNSSATESNPAHYQVASHGEIVCNECSERFPHKSALDNHAKQTQHGAYVCNCGVTFTRLDVLSRHIQTFNRSKSYPCTYCSKFSGPEAFTRRDHLTQHLRGYHKIENSTESTTNPQSLDSAGNAKTSNLSCPHEDCMYHQGATSTQTASSNARNAHLSLRSQKDFTKHMRDVHDESRYPCDVLGCDRVRGRGFCRKRDLLKHQEEYHVFPNSASQES</sequence>
<gene>
    <name evidence="8" type="ORF">L207DRAFT_568688</name>
</gene>
<evidence type="ECO:0000256" key="5">
    <source>
        <dbReference type="PROSITE-ProRule" id="PRU00042"/>
    </source>
</evidence>
<reference evidence="8 9" key="1">
    <citation type="submission" date="2016-04" db="EMBL/GenBank/DDBJ databases">
        <title>A degradative enzymes factory behind the ericoid mycorrhizal symbiosis.</title>
        <authorList>
            <consortium name="DOE Joint Genome Institute"/>
            <person name="Martino E."/>
            <person name="Morin E."/>
            <person name="Grelet G."/>
            <person name="Kuo A."/>
            <person name="Kohler A."/>
            <person name="Daghino S."/>
            <person name="Barry K."/>
            <person name="Choi C."/>
            <person name="Cichocki N."/>
            <person name="Clum A."/>
            <person name="Copeland A."/>
            <person name="Hainaut M."/>
            <person name="Haridas S."/>
            <person name="Labutti K."/>
            <person name="Lindquist E."/>
            <person name="Lipzen A."/>
            <person name="Khouja H.-R."/>
            <person name="Murat C."/>
            <person name="Ohm R."/>
            <person name="Olson A."/>
            <person name="Spatafora J."/>
            <person name="Veneault-Fourrey C."/>
            <person name="Henrissat B."/>
            <person name="Grigoriev I."/>
            <person name="Martin F."/>
            <person name="Perotto S."/>
        </authorList>
    </citation>
    <scope>NUCLEOTIDE SEQUENCE [LARGE SCALE GENOMIC DNA]</scope>
    <source>
        <strain evidence="8 9">F</strain>
    </source>
</reference>
<feature type="compositionally biased region" description="Polar residues" evidence="6">
    <location>
        <begin position="161"/>
        <end position="174"/>
    </location>
</feature>
<name>A0A2J6RH22_HYAVF</name>
<protein>
    <recommendedName>
        <fullName evidence="7">C2H2-type domain-containing protein</fullName>
    </recommendedName>
</protein>
<evidence type="ECO:0000256" key="3">
    <source>
        <dbReference type="ARBA" id="ARBA00022771"/>
    </source>
</evidence>
<dbReference type="GO" id="GO:0008270">
    <property type="term" value="F:zinc ion binding"/>
    <property type="evidence" value="ECO:0007669"/>
    <property type="project" value="UniProtKB-KW"/>
</dbReference>
<dbReference type="SUPFAM" id="SSF57667">
    <property type="entry name" value="beta-beta-alpha zinc fingers"/>
    <property type="match status" value="1"/>
</dbReference>
<evidence type="ECO:0000259" key="7">
    <source>
        <dbReference type="PROSITE" id="PS50157"/>
    </source>
</evidence>
<evidence type="ECO:0000256" key="1">
    <source>
        <dbReference type="ARBA" id="ARBA00022723"/>
    </source>
</evidence>
<dbReference type="GO" id="GO:0000981">
    <property type="term" value="F:DNA-binding transcription factor activity, RNA polymerase II-specific"/>
    <property type="evidence" value="ECO:0007669"/>
    <property type="project" value="TreeGrafter"/>
</dbReference>
<dbReference type="Gene3D" id="3.30.160.60">
    <property type="entry name" value="Classic Zinc Finger"/>
    <property type="match status" value="2"/>
</dbReference>
<dbReference type="InterPro" id="IPR013087">
    <property type="entry name" value="Znf_C2H2_type"/>
</dbReference>
<keyword evidence="1" id="KW-0479">Metal-binding</keyword>
<feature type="region of interest" description="Disordered" evidence="6">
    <location>
        <begin position="269"/>
        <end position="288"/>
    </location>
</feature>
<dbReference type="GO" id="GO:0000977">
    <property type="term" value="F:RNA polymerase II transcription regulatory region sequence-specific DNA binding"/>
    <property type="evidence" value="ECO:0007669"/>
    <property type="project" value="TreeGrafter"/>
</dbReference>
<keyword evidence="2" id="KW-0677">Repeat</keyword>
<dbReference type="PROSITE" id="PS50157">
    <property type="entry name" value="ZINC_FINGER_C2H2_2"/>
    <property type="match status" value="1"/>
</dbReference>
<dbReference type="PANTHER" id="PTHR24409:SF295">
    <property type="entry name" value="AZ2-RELATED"/>
    <property type="match status" value="1"/>
</dbReference>
<evidence type="ECO:0000313" key="9">
    <source>
        <dbReference type="Proteomes" id="UP000235786"/>
    </source>
</evidence>
<evidence type="ECO:0000313" key="8">
    <source>
        <dbReference type="EMBL" id="PMD37800.1"/>
    </source>
</evidence>
<feature type="domain" description="C2H2-type" evidence="7">
    <location>
        <begin position="185"/>
        <end position="209"/>
    </location>
</feature>
<evidence type="ECO:0000256" key="4">
    <source>
        <dbReference type="ARBA" id="ARBA00022833"/>
    </source>
</evidence>
<feature type="compositionally biased region" description="Polar residues" evidence="6">
    <location>
        <begin position="272"/>
        <end position="288"/>
    </location>
</feature>
<keyword evidence="4" id="KW-0862">Zinc</keyword>
<dbReference type="InterPro" id="IPR036236">
    <property type="entry name" value="Znf_C2H2_sf"/>
</dbReference>
<dbReference type="PANTHER" id="PTHR24409">
    <property type="entry name" value="ZINC FINGER PROTEIN 142"/>
    <property type="match status" value="1"/>
</dbReference>
<proteinExistence type="predicted"/>
<organism evidence="8 9">
    <name type="scientific">Hyaloscypha variabilis (strain UAMH 11265 / GT02V1 / F)</name>
    <name type="common">Meliniomyces variabilis</name>
    <dbReference type="NCBI Taxonomy" id="1149755"/>
    <lineage>
        <taxon>Eukaryota</taxon>
        <taxon>Fungi</taxon>
        <taxon>Dikarya</taxon>
        <taxon>Ascomycota</taxon>
        <taxon>Pezizomycotina</taxon>
        <taxon>Leotiomycetes</taxon>
        <taxon>Helotiales</taxon>
        <taxon>Hyaloscyphaceae</taxon>
        <taxon>Hyaloscypha</taxon>
        <taxon>Hyaloscypha variabilis</taxon>
    </lineage>
</organism>
<evidence type="ECO:0000256" key="2">
    <source>
        <dbReference type="ARBA" id="ARBA00022737"/>
    </source>
</evidence>